<dbReference type="AlphaFoldDB" id="A0A5B6WP19"/>
<name>A0A5B6WP19_9ROSI</name>
<comment type="caution">
    <text evidence="1">The sequence shown here is derived from an EMBL/GenBank/DDBJ whole genome shotgun (WGS) entry which is preliminary data.</text>
</comment>
<organism evidence="1 2">
    <name type="scientific">Gossypium australe</name>
    <dbReference type="NCBI Taxonomy" id="47621"/>
    <lineage>
        <taxon>Eukaryota</taxon>
        <taxon>Viridiplantae</taxon>
        <taxon>Streptophyta</taxon>
        <taxon>Embryophyta</taxon>
        <taxon>Tracheophyta</taxon>
        <taxon>Spermatophyta</taxon>
        <taxon>Magnoliopsida</taxon>
        <taxon>eudicotyledons</taxon>
        <taxon>Gunneridae</taxon>
        <taxon>Pentapetalae</taxon>
        <taxon>rosids</taxon>
        <taxon>malvids</taxon>
        <taxon>Malvales</taxon>
        <taxon>Malvaceae</taxon>
        <taxon>Malvoideae</taxon>
        <taxon>Gossypium</taxon>
    </lineage>
</organism>
<sequence length="101" mass="11654">MALNECSKVWLDPNEINEIFTANCRTLMGVKSIKYKFLHLNRRYGKLFSLLMRICLFALGIEATFPPNFREVAERIFKRLLKSHVLNGIKTSSCYVGIPVD</sequence>
<dbReference type="GO" id="GO:0006412">
    <property type="term" value="P:translation"/>
    <property type="evidence" value="ECO:0007669"/>
    <property type="project" value="InterPro"/>
</dbReference>
<evidence type="ECO:0000313" key="1">
    <source>
        <dbReference type="EMBL" id="KAA3482735.1"/>
    </source>
</evidence>
<dbReference type="GO" id="GO:0003735">
    <property type="term" value="F:structural constituent of ribosome"/>
    <property type="evidence" value="ECO:0007669"/>
    <property type="project" value="InterPro"/>
</dbReference>
<reference evidence="1" key="1">
    <citation type="submission" date="2019-08" db="EMBL/GenBank/DDBJ databases">
        <authorList>
            <person name="Liu F."/>
        </authorList>
    </citation>
    <scope>NUCLEOTIDE SEQUENCE [LARGE SCALE GENOMIC DNA]</scope>
    <source>
        <strain evidence="1">PA1801</strain>
        <tissue evidence="1">Leaf</tissue>
    </source>
</reference>
<dbReference type="EMBL" id="SMMG02000002">
    <property type="protein sequence ID" value="KAA3482735.1"/>
    <property type="molecule type" value="Genomic_DNA"/>
</dbReference>
<proteinExistence type="predicted"/>
<dbReference type="Gene3D" id="1.10.1650.10">
    <property type="match status" value="1"/>
</dbReference>
<dbReference type="InterPro" id="IPR015972">
    <property type="entry name" value="Ribosomal_eL19_dom1"/>
</dbReference>
<gene>
    <name evidence="1" type="ORF">EPI10_004958</name>
</gene>
<dbReference type="GO" id="GO:0005840">
    <property type="term" value="C:ribosome"/>
    <property type="evidence" value="ECO:0007669"/>
    <property type="project" value="InterPro"/>
</dbReference>
<evidence type="ECO:0000313" key="2">
    <source>
        <dbReference type="Proteomes" id="UP000325315"/>
    </source>
</evidence>
<keyword evidence="2" id="KW-1185">Reference proteome</keyword>
<protein>
    <submittedName>
        <fullName evidence="1">Uncharacterized protein</fullName>
    </submittedName>
</protein>
<accession>A0A5B6WP19</accession>
<dbReference type="Proteomes" id="UP000325315">
    <property type="component" value="Unassembled WGS sequence"/>
</dbReference>